<reference evidence="1 2" key="1">
    <citation type="submission" date="2021-03" db="EMBL/GenBank/DDBJ databases">
        <title>Genomic and phenotypic characterization of Chloracidobacterium isolates provides evidence for multiple species.</title>
        <authorList>
            <person name="Saini M.K."/>
            <person name="Costas A.M.G."/>
            <person name="Tank M."/>
            <person name="Bryant D.A."/>
        </authorList>
    </citation>
    <scope>NUCLEOTIDE SEQUENCE [LARGE SCALE GENOMIC DNA]</scope>
    <source>
        <strain evidence="1 2">N</strain>
    </source>
</reference>
<organism evidence="1 2">
    <name type="scientific">Chloracidobacterium sp. N</name>
    <dbReference type="NCBI Taxonomy" id="2821540"/>
    <lineage>
        <taxon>Bacteria</taxon>
        <taxon>Pseudomonadati</taxon>
        <taxon>Acidobacteriota</taxon>
        <taxon>Terriglobia</taxon>
        <taxon>Terriglobales</taxon>
        <taxon>Acidobacteriaceae</taxon>
        <taxon>Chloracidobacterium</taxon>
        <taxon>Chloracidobacterium aggregatum</taxon>
    </lineage>
</organism>
<name>A0ABX8AYS3_9BACT</name>
<evidence type="ECO:0000313" key="2">
    <source>
        <dbReference type="Proteomes" id="UP000677668"/>
    </source>
</evidence>
<gene>
    <name evidence="1" type="ORF">J8C05_10970</name>
</gene>
<dbReference type="RefSeq" id="WP_211422203.1">
    <property type="nucleotide sequence ID" value="NZ_CP072642.1"/>
</dbReference>
<protein>
    <recommendedName>
        <fullName evidence="3">DUF4178 domain-containing protein</fullName>
    </recommendedName>
</protein>
<evidence type="ECO:0000313" key="1">
    <source>
        <dbReference type="EMBL" id="QUV93864.1"/>
    </source>
</evidence>
<accession>A0ABX8AYS3</accession>
<keyword evidence="2" id="KW-1185">Reference proteome</keyword>
<dbReference type="EMBL" id="CP072642">
    <property type="protein sequence ID" value="QUV93864.1"/>
    <property type="molecule type" value="Genomic_DNA"/>
</dbReference>
<dbReference type="Proteomes" id="UP000677668">
    <property type="component" value="Chromosome 1"/>
</dbReference>
<proteinExistence type="predicted"/>
<sequence length="183" mass="20962">MGWLSFFGKKDAAPRRQTRALADLSAGDTIVLSPTSPLPGRWVIDKAHRFVDIEQQTLVFWQFEVTDGERRHFVEVHRPNPQSTAGRAVVSFPLDPTEYGEVEALELDPESPPDQLTWRQRDYQLVAARNLRFYRNTGEHPRDMLHMEYATEAGRRTLTFEFWSSTGTPVTSEGLCLTPDEIE</sequence>
<evidence type="ECO:0008006" key="3">
    <source>
        <dbReference type="Google" id="ProtNLM"/>
    </source>
</evidence>